<accession>A0A0W8F2Y9</accession>
<dbReference type="InterPro" id="IPR007404">
    <property type="entry name" value="YdjM-like"/>
</dbReference>
<evidence type="ECO:0000313" key="2">
    <source>
        <dbReference type="EMBL" id="KUG15271.1"/>
    </source>
</evidence>
<organism evidence="2">
    <name type="scientific">hydrocarbon metagenome</name>
    <dbReference type="NCBI Taxonomy" id="938273"/>
    <lineage>
        <taxon>unclassified sequences</taxon>
        <taxon>metagenomes</taxon>
        <taxon>ecological metagenomes</taxon>
    </lineage>
</organism>
<protein>
    <recommendedName>
        <fullName evidence="3">Membrane-bound metal-dependent hydrolase</fullName>
    </recommendedName>
</protein>
<keyword evidence="1" id="KW-0812">Transmembrane</keyword>
<proteinExistence type="predicted"/>
<name>A0A0W8F2Y9_9ZZZZ</name>
<evidence type="ECO:0000256" key="1">
    <source>
        <dbReference type="SAM" id="Phobius"/>
    </source>
</evidence>
<feature type="transmembrane region" description="Helical" evidence="1">
    <location>
        <begin position="82"/>
        <end position="106"/>
    </location>
</feature>
<keyword evidence="1" id="KW-1133">Transmembrane helix</keyword>
<dbReference type="AlphaFoldDB" id="A0A0W8F2Y9"/>
<dbReference type="Pfam" id="PF04307">
    <property type="entry name" value="YdjM"/>
    <property type="match status" value="1"/>
</dbReference>
<evidence type="ECO:0008006" key="3">
    <source>
        <dbReference type="Google" id="ProtNLM"/>
    </source>
</evidence>
<dbReference type="EMBL" id="LNQE01001570">
    <property type="protein sequence ID" value="KUG15271.1"/>
    <property type="molecule type" value="Genomic_DNA"/>
</dbReference>
<feature type="transmembrane region" description="Helical" evidence="1">
    <location>
        <begin position="151"/>
        <end position="174"/>
    </location>
</feature>
<feature type="transmembrane region" description="Helical" evidence="1">
    <location>
        <begin position="43"/>
        <end position="61"/>
    </location>
</feature>
<feature type="transmembrane region" description="Helical" evidence="1">
    <location>
        <begin position="186"/>
        <end position="205"/>
    </location>
</feature>
<gene>
    <name evidence="2" type="ORF">ASZ90_015089</name>
</gene>
<sequence length="320" mass="34962">MAISPEEYPHHTLHLTGRLTLGVDSLTHALVVSLPLPDGLPPWFLFGLVLGAVIPDIDIFFKPLSDRYPRLFILTHGGFTHSIGGAATISGLSLFGVILAAATGAATPFAVSGLPPGLFIAIFAGTLTHLLFDSLAYPGIPILYPITPRKFTLGIFPGPSVILFTVSILAFGILAGRVDRPTLAPAYLALFSIVIIASAAIRCTVRARTIGALIPTIHPLRWLVISEDEYSYTLGRYDLRKGLTHVGTYQKFSGVTLEEITALQQLPEVQRHRYYSYIVTAGREEENIILRDPLRKDRVLFYPPYYTEIIVSGIAESPQV</sequence>
<reference evidence="2" key="1">
    <citation type="journal article" date="2015" name="Proc. Natl. Acad. Sci. U.S.A.">
        <title>Networks of energetic and metabolic interactions define dynamics in microbial communities.</title>
        <authorList>
            <person name="Embree M."/>
            <person name="Liu J.K."/>
            <person name="Al-Bassam M.M."/>
            <person name="Zengler K."/>
        </authorList>
    </citation>
    <scope>NUCLEOTIDE SEQUENCE</scope>
</reference>
<feature type="transmembrane region" description="Helical" evidence="1">
    <location>
        <begin position="118"/>
        <end position="139"/>
    </location>
</feature>
<keyword evidence="1" id="KW-0472">Membrane</keyword>
<comment type="caution">
    <text evidence="2">The sequence shown here is derived from an EMBL/GenBank/DDBJ whole genome shotgun (WGS) entry which is preliminary data.</text>
</comment>